<dbReference type="EMBL" id="JTDY01001885">
    <property type="protein sequence ID" value="KOB72635.1"/>
    <property type="molecule type" value="Genomic_DNA"/>
</dbReference>
<feature type="transmembrane region" description="Helical" evidence="8">
    <location>
        <begin position="132"/>
        <end position="157"/>
    </location>
</feature>
<dbReference type="AlphaFoldDB" id="A0A0L7LB51"/>
<sequence>MGALVTVCTLAITLMLIYGAARGKPAHLLPFFCLQIFDFAITVLTATGYMCYLRSIHRLVEETRRVPWRAELLQMPAPALALIVLSVFLLAVLSKVYTTSYYMCYLRSIHRLVEETRRVPWRAELLQMPAPALALIVLSVFLLAVLSKVYTTSYYMCYLRSIHRLVEETRRVPWRAELLQMPAPALALIVLSVFLLAVLSKGYCISIVWRCYKYCTWRAATMHSLTPFVISGEGIMTSGPVPPYLAPPAPDYSSLLPDYEEAVKQTPPPSYRAATLMAAGDPNANTIPDSPPGETPPQTTETMVILTQRGQPEPGSQAVV</sequence>
<dbReference type="GO" id="GO:0012505">
    <property type="term" value="C:endomembrane system"/>
    <property type="evidence" value="ECO:0007669"/>
    <property type="project" value="UniProtKB-SubCell"/>
</dbReference>
<name>A0A0L7LB51_OPEBR</name>
<proteinExistence type="inferred from homology"/>
<evidence type="ECO:0000313" key="11">
    <source>
        <dbReference type="Proteomes" id="UP000037510"/>
    </source>
</evidence>
<organism evidence="10 11">
    <name type="scientific">Operophtera brumata</name>
    <name type="common">Winter moth</name>
    <name type="synonym">Phalaena brumata</name>
    <dbReference type="NCBI Taxonomy" id="104452"/>
    <lineage>
        <taxon>Eukaryota</taxon>
        <taxon>Metazoa</taxon>
        <taxon>Ecdysozoa</taxon>
        <taxon>Arthropoda</taxon>
        <taxon>Hexapoda</taxon>
        <taxon>Insecta</taxon>
        <taxon>Pterygota</taxon>
        <taxon>Neoptera</taxon>
        <taxon>Endopterygota</taxon>
        <taxon>Lepidoptera</taxon>
        <taxon>Glossata</taxon>
        <taxon>Ditrysia</taxon>
        <taxon>Geometroidea</taxon>
        <taxon>Geometridae</taxon>
        <taxon>Larentiinae</taxon>
        <taxon>Operophtera</taxon>
    </lineage>
</organism>
<feature type="signal peptide" evidence="9">
    <location>
        <begin position="1"/>
        <end position="23"/>
    </location>
</feature>
<dbReference type="Proteomes" id="UP000037510">
    <property type="component" value="Unassembled WGS sequence"/>
</dbReference>
<keyword evidence="3" id="KW-0813">Transport</keyword>
<evidence type="ECO:0000256" key="4">
    <source>
        <dbReference type="ARBA" id="ARBA00022692"/>
    </source>
</evidence>
<comment type="subcellular location">
    <subcellularLocation>
        <location evidence="1">Endomembrane system</location>
        <topology evidence="1">Multi-pass membrane protein</topology>
    </subcellularLocation>
</comment>
<evidence type="ECO:0000256" key="5">
    <source>
        <dbReference type="ARBA" id="ARBA00022989"/>
    </source>
</evidence>
<dbReference type="GO" id="GO:0005765">
    <property type="term" value="C:lysosomal membrane"/>
    <property type="evidence" value="ECO:0007669"/>
    <property type="project" value="TreeGrafter"/>
</dbReference>
<evidence type="ECO:0000256" key="2">
    <source>
        <dbReference type="ARBA" id="ARBA00010076"/>
    </source>
</evidence>
<dbReference type="PANTHER" id="PTHR12479:SF10">
    <property type="entry name" value="LYSOSOMAL-ASSOCIATED TRANSMEMBRANE PROTEIN"/>
    <property type="match status" value="1"/>
</dbReference>
<accession>A0A0L7LB51</accession>
<dbReference type="Pfam" id="PF03821">
    <property type="entry name" value="Mtp"/>
    <property type="match status" value="1"/>
</dbReference>
<comment type="similarity">
    <text evidence="2">Belongs to the LAPTM4/LAPTM5 transporter family.</text>
</comment>
<reference evidence="10 11" key="1">
    <citation type="journal article" date="2015" name="Genome Biol. Evol.">
        <title>The genome of winter moth (Operophtera brumata) provides a genomic perspective on sexual dimorphism and phenology.</title>
        <authorList>
            <person name="Derks M.F."/>
            <person name="Smit S."/>
            <person name="Salis L."/>
            <person name="Schijlen E."/>
            <person name="Bossers A."/>
            <person name="Mateman C."/>
            <person name="Pijl A.S."/>
            <person name="de Ridder D."/>
            <person name="Groenen M.A."/>
            <person name="Visser M.E."/>
            <person name="Megens H.J."/>
        </authorList>
    </citation>
    <scope>NUCLEOTIDE SEQUENCE [LARGE SCALE GENOMIC DNA]</scope>
    <source>
        <strain evidence="10">WM2013NL</strain>
        <tissue evidence="10">Head and thorax</tissue>
    </source>
</reference>
<feature type="transmembrane region" description="Helical" evidence="8">
    <location>
        <begin position="29"/>
        <end position="52"/>
    </location>
</feature>
<keyword evidence="9" id="KW-0732">Signal</keyword>
<feature type="region of interest" description="Disordered" evidence="7">
    <location>
        <begin position="281"/>
        <end position="303"/>
    </location>
</feature>
<evidence type="ECO:0000256" key="8">
    <source>
        <dbReference type="SAM" id="Phobius"/>
    </source>
</evidence>
<dbReference type="InterPro" id="IPR004687">
    <property type="entry name" value="LAPTM4/5"/>
</dbReference>
<feature type="transmembrane region" description="Helical" evidence="8">
    <location>
        <begin position="72"/>
        <end position="93"/>
    </location>
</feature>
<keyword evidence="11" id="KW-1185">Reference proteome</keyword>
<keyword evidence="6 8" id="KW-0472">Membrane</keyword>
<evidence type="ECO:0000313" key="10">
    <source>
        <dbReference type="EMBL" id="KOB72635.1"/>
    </source>
</evidence>
<evidence type="ECO:0000256" key="9">
    <source>
        <dbReference type="SAM" id="SignalP"/>
    </source>
</evidence>
<keyword evidence="4 8" id="KW-0812">Transmembrane</keyword>
<keyword evidence="5 8" id="KW-1133">Transmembrane helix</keyword>
<evidence type="ECO:0000256" key="6">
    <source>
        <dbReference type="ARBA" id="ARBA00023136"/>
    </source>
</evidence>
<gene>
    <name evidence="10" type="ORF">OBRU01_05810</name>
</gene>
<dbReference type="PANTHER" id="PTHR12479">
    <property type="entry name" value="LYSOSOMAL-ASSOCIATED TRANSMEMBRANE PROTEIN"/>
    <property type="match status" value="1"/>
</dbReference>
<feature type="chain" id="PRO_5005573312" evidence="9">
    <location>
        <begin position="24"/>
        <end position="320"/>
    </location>
</feature>
<evidence type="ECO:0000256" key="1">
    <source>
        <dbReference type="ARBA" id="ARBA00004127"/>
    </source>
</evidence>
<evidence type="ECO:0000256" key="7">
    <source>
        <dbReference type="SAM" id="MobiDB-lite"/>
    </source>
</evidence>
<dbReference type="STRING" id="104452.A0A0L7LB51"/>
<protein>
    <submittedName>
        <fullName evidence="10">Lysosomal-associated transmembrane protein</fullName>
    </submittedName>
</protein>
<feature type="transmembrane region" description="Helical" evidence="8">
    <location>
        <begin position="178"/>
        <end position="199"/>
    </location>
</feature>
<comment type="caution">
    <text evidence="10">The sequence shown here is derived from an EMBL/GenBank/DDBJ whole genome shotgun (WGS) entry which is preliminary data.</text>
</comment>
<evidence type="ECO:0000256" key="3">
    <source>
        <dbReference type="ARBA" id="ARBA00022448"/>
    </source>
</evidence>
<dbReference type="InterPro" id="IPR051115">
    <property type="entry name" value="LAPTM_transporter"/>
</dbReference>